<proteinExistence type="predicted"/>
<organism evidence="1 2">
    <name type="scientific">Crotalaria pallida</name>
    <name type="common">Smooth rattlebox</name>
    <name type="synonym">Crotalaria striata</name>
    <dbReference type="NCBI Taxonomy" id="3830"/>
    <lineage>
        <taxon>Eukaryota</taxon>
        <taxon>Viridiplantae</taxon>
        <taxon>Streptophyta</taxon>
        <taxon>Embryophyta</taxon>
        <taxon>Tracheophyta</taxon>
        <taxon>Spermatophyta</taxon>
        <taxon>Magnoliopsida</taxon>
        <taxon>eudicotyledons</taxon>
        <taxon>Gunneridae</taxon>
        <taxon>Pentapetalae</taxon>
        <taxon>rosids</taxon>
        <taxon>fabids</taxon>
        <taxon>Fabales</taxon>
        <taxon>Fabaceae</taxon>
        <taxon>Papilionoideae</taxon>
        <taxon>50 kb inversion clade</taxon>
        <taxon>genistoids sensu lato</taxon>
        <taxon>core genistoids</taxon>
        <taxon>Crotalarieae</taxon>
        <taxon>Crotalaria</taxon>
    </lineage>
</organism>
<sequence length="111" mass="12849">MGGYKFNKANHHSRFANKCLGPIEIEIWRGKTTLFLLRSKRRSEKLIKKKVTIEKSNRHTQLSVHLSLSLFLSPKHPGHHLLVAMFSDLSCLCRLHKTMCFFCCRDIPSAK</sequence>
<dbReference type="EMBL" id="JAYWIO010000007">
    <property type="protein sequence ID" value="KAK7251706.1"/>
    <property type="molecule type" value="Genomic_DNA"/>
</dbReference>
<comment type="caution">
    <text evidence="1">The sequence shown here is derived from an EMBL/GenBank/DDBJ whole genome shotgun (WGS) entry which is preliminary data.</text>
</comment>
<accession>A0AAN9HRK1</accession>
<protein>
    <submittedName>
        <fullName evidence="1">Uncharacterized protein</fullName>
    </submittedName>
</protein>
<name>A0AAN9HRK1_CROPI</name>
<reference evidence="1 2" key="1">
    <citation type="submission" date="2024-01" db="EMBL/GenBank/DDBJ databases">
        <title>The genomes of 5 underutilized Papilionoideae crops provide insights into root nodulation and disease resistanc.</title>
        <authorList>
            <person name="Yuan L."/>
        </authorList>
    </citation>
    <scope>NUCLEOTIDE SEQUENCE [LARGE SCALE GENOMIC DNA]</scope>
    <source>
        <strain evidence="1">ZHUSHIDOU_FW_LH</strain>
        <tissue evidence="1">Leaf</tissue>
    </source>
</reference>
<dbReference type="Proteomes" id="UP001372338">
    <property type="component" value="Unassembled WGS sequence"/>
</dbReference>
<gene>
    <name evidence="1" type="ORF">RIF29_35132</name>
</gene>
<evidence type="ECO:0000313" key="1">
    <source>
        <dbReference type="EMBL" id="KAK7251706.1"/>
    </source>
</evidence>
<keyword evidence="2" id="KW-1185">Reference proteome</keyword>
<evidence type="ECO:0000313" key="2">
    <source>
        <dbReference type="Proteomes" id="UP001372338"/>
    </source>
</evidence>
<dbReference type="AlphaFoldDB" id="A0AAN9HRK1"/>